<dbReference type="SUPFAM" id="SSF141457">
    <property type="entry name" value="BH3618-like"/>
    <property type="match status" value="1"/>
</dbReference>
<dbReference type="GO" id="GO:0005737">
    <property type="term" value="C:cytoplasm"/>
    <property type="evidence" value="ECO:0007669"/>
    <property type="project" value="UniProtKB-SubCell"/>
</dbReference>
<reference evidence="6 7" key="1">
    <citation type="journal article" date="2015" name="J. Biotechnol.">
        <title>Complete genome sequence of a malodorant-producing acetogen, Clostridium scatologenes ATCC 25775(T).</title>
        <authorList>
            <person name="Zhu Z."/>
            <person name="Guo T."/>
            <person name="Zheng H."/>
            <person name="Song T."/>
            <person name="Ouyang P."/>
            <person name="Xie J."/>
        </authorList>
    </citation>
    <scope>NUCLEOTIDE SEQUENCE [LARGE SCALE GENOMIC DNA]</scope>
    <source>
        <strain evidence="6 7">ATCC 25775</strain>
    </source>
</reference>
<keyword evidence="2 5" id="KW-1005">Bacterial flagellum biogenesis</keyword>
<dbReference type="PANTHER" id="PTHR39190">
    <property type="entry name" value="FLAGELLAR ASSEMBLY FACTOR FLIW"/>
    <property type="match status" value="1"/>
</dbReference>
<comment type="function">
    <text evidence="5">Acts as an anti-CsrA protein, binds CsrA and prevents it from repressing translation of its target genes, one of which is flagellin. Binds to flagellin and participates in the assembly of the flagellum.</text>
</comment>
<dbReference type="Pfam" id="PF02623">
    <property type="entry name" value="FliW"/>
    <property type="match status" value="1"/>
</dbReference>
<comment type="subcellular location">
    <subcellularLocation>
        <location evidence="5">Cytoplasm</location>
    </subcellularLocation>
</comment>
<dbReference type="HOGENOM" id="CLU_112356_0_2_9"/>
<evidence type="ECO:0000256" key="3">
    <source>
        <dbReference type="ARBA" id="ARBA00022845"/>
    </source>
</evidence>
<dbReference type="NCBIfam" id="NF009793">
    <property type="entry name" value="PRK13285.1-1"/>
    <property type="match status" value="1"/>
</dbReference>
<dbReference type="InterPro" id="IPR024046">
    <property type="entry name" value="Flagellar_assmbl_FliW_dom_sf"/>
</dbReference>
<keyword evidence="1 5" id="KW-0963">Cytoplasm</keyword>
<dbReference type="KEGG" id="csq:CSCA_3195"/>
<dbReference type="HAMAP" id="MF_01185">
    <property type="entry name" value="FliW"/>
    <property type="match status" value="1"/>
</dbReference>
<dbReference type="InterPro" id="IPR003775">
    <property type="entry name" value="Flagellar_assembly_factor_FliW"/>
</dbReference>
<organism evidence="6 7">
    <name type="scientific">Clostridium scatologenes</name>
    <dbReference type="NCBI Taxonomy" id="1548"/>
    <lineage>
        <taxon>Bacteria</taxon>
        <taxon>Bacillati</taxon>
        <taxon>Bacillota</taxon>
        <taxon>Clostridia</taxon>
        <taxon>Eubacteriales</taxon>
        <taxon>Clostridiaceae</taxon>
        <taxon>Clostridium</taxon>
    </lineage>
</organism>
<accession>A0A0E3K1W4</accession>
<dbReference type="RefSeq" id="WP_029162529.1">
    <property type="nucleotide sequence ID" value="NZ_CP009933.1"/>
</dbReference>
<evidence type="ECO:0000256" key="4">
    <source>
        <dbReference type="ARBA" id="ARBA00023186"/>
    </source>
</evidence>
<sequence>MELSTKYHGVRKYEESDVIIFKKGIPGFEHLKKFILFKLEENEEFNILHSIDDESIGIIVVSPFNYIKDYQFNLDDKKIKELNIEKEEDVMVLNTVTLSTNITDITVNLKAPILINVKNKIGEQIILDNPDYAIKHLLFEK</sequence>
<dbReference type="Gene3D" id="2.30.290.10">
    <property type="entry name" value="BH3618-like"/>
    <property type="match status" value="1"/>
</dbReference>
<dbReference type="GO" id="GO:0044780">
    <property type="term" value="P:bacterial-type flagellum assembly"/>
    <property type="evidence" value="ECO:0007669"/>
    <property type="project" value="UniProtKB-UniRule"/>
</dbReference>
<protein>
    <recommendedName>
        <fullName evidence="5">Flagellar assembly factor FliW</fullName>
    </recommendedName>
</protein>
<proteinExistence type="inferred from homology"/>
<evidence type="ECO:0000313" key="7">
    <source>
        <dbReference type="Proteomes" id="UP000033115"/>
    </source>
</evidence>
<evidence type="ECO:0000256" key="5">
    <source>
        <dbReference type="HAMAP-Rule" id="MF_01185"/>
    </source>
</evidence>
<evidence type="ECO:0000256" key="2">
    <source>
        <dbReference type="ARBA" id="ARBA00022795"/>
    </source>
</evidence>
<dbReference type="GO" id="GO:0006417">
    <property type="term" value="P:regulation of translation"/>
    <property type="evidence" value="ECO:0007669"/>
    <property type="project" value="UniProtKB-KW"/>
</dbReference>
<dbReference type="AlphaFoldDB" id="A0A0E3K1W4"/>
<dbReference type="EMBL" id="CP009933">
    <property type="protein sequence ID" value="AKA70320.1"/>
    <property type="molecule type" value="Genomic_DNA"/>
</dbReference>
<dbReference type="STRING" id="1548.CSCA_3195"/>
<name>A0A0E3K1W4_CLOSL</name>
<gene>
    <name evidence="5" type="primary">fliW</name>
    <name evidence="6" type="ORF">CSCA_3195</name>
</gene>
<comment type="similarity">
    <text evidence="5">Belongs to the FliW family.</text>
</comment>
<dbReference type="Proteomes" id="UP000033115">
    <property type="component" value="Chromosome"/>
</dbReference>
<keyword evidence="7" id="KW-1185">Reference proteome</keyword>
<evidence type="ECO:0000313" key="6">
    <source>
        <dbReference type="EMBL" id="AKA70320.1"/>
    </source>
</evidence>
<evidence type="ECO:0000256" key="1">
    <source>
        <dbReference type="ARBA" id="ARBA00022490"/>
    </source>
</evidence>
<keyword evidence="3 5" id="KW-0810">Translation regulation</keyword>
<dbReference type="PANTHER" id="PTHR39190:SF1">
    <property type="entry name" value="FLAGELLAR ASSEMBLY FACTOR FLIW"/>
    <property type="match status" value="1"/>
</dbReference>
<comment type="subunit">
    <text evidence="5">Interacts with translational regulator CsrA and flagellin(s).</text>
</comment>
<keyword evidence="4 5" id="KW-0143">Chaperone</keyword>